<organism evidence="1 2">
    <name type="scientific">Candidatus Woesebacteria bacterium RIFCSPHIGHO2_01_FULL_40_22</name>
    <dbReference type="NCBI Taxonomy" id="1802499"/>
    <lineage>
        <taxon>Bacteria</taxon>
        <taxon>Candidatus Woeseibacteriota</taxon>
    </lineage>
</organism>
<dbReference type="EMBL" id="MGGL01000004">
    <property type="protein sequence ID" value="OGM27406.1"/>
    <property type="molecule type" value="Genomic_DNA"/>
</dbReference>
<name>A0A1F7YJ84_9BACT</name>
<dbReference type="InterPro" id="IPR008928">
    <property type="entry name" value="6-hairpin_glycosidase_sf"/>
</dbReference>
<proteinExistence type="predicted"/>
<accession>A0A1F7YJ84</accession>
<evidence type="ECO:0000313" key="2">
    <source>
        <dbReference type="Proteomes" id="UP000179221"/>
    </source>
</evidence>
<dbReference type="GO" id="GO:0005975">
    <property type="term" value="P:carbohydrate metabolic process"/>
    <property type="evidence" value="ECO:0007669"/>
    <property type="project" value="InterPro"/>
</dbReference>
<dbReference type="SUPFAM" id="SSF48208">
    <property type="entry name" value="Six-hairpin glycosidases"/>
    <property type="match status" value="1"/>
</dbReference>
<dbReference type="Proteomes" id="UP000179221">
    <property type="component" value="Unassembled WGS sequence"/>
</dbReference>
<reference evidence="1 2" key="1">
    <citation type="journal article" date="2016" name="Nat. Commun.">
        <title>Thousands of microbial genomes shed light on interconnected biogeochemical processes in an aquifer system.</title>
        <authorList>
            <person name="Anantharaman K."/>
            <person name="Brown C.T."/>
            <person name="Hug L.A."/>
            <person name="Sharon I."/>
            <person name="Castelle C.J."/>
            <person name="Probst A.J."/>
            <person name="Thomas B.C."/>
            <person name="Singh A."/>
            <person name="Wilkins M.J."/>
            <person name="Karaoz U."/>
            <person name="Brodie E.L."/>
            <person name="Williams K.H."/>
            <person name="Hubbard S.S."/>
            <person name="Banfield J.F."/>
        </authorList>
    </citation>
    <scope>NUCLEOTIDE SEQUENCE [LARGE SCALE GENOMIC DNA]</scope>
</reference>
<sequence>MTDDVGIFEHCIFATPDRLEGYCTDDNARALQLALRVKKESLVNTYLRFIVSARTPKGFHQDLKSDFTWRDDDGVNEGFGRAMAALGEASISAPTDDQKLTAVFIFDKQAILIKDAREPRTIAQVITGIFHRMKFEAANSNLVPLLVMRKKLEGNTLVGLSGNLEIELIRLADRLTKFYLTNSSSSWKWYEDLITYDNGRLPLALFYAYQTTGNKKYLEVAKESLDFLIDKTYDNSKDYFSFPGYRGWFPKDGEKALFGQQPIEAGSIVEVCSEVFKITKERKYLDFAKIALSWYSGKNILGISLIDKITCGIYDGLEPWGFNPNQGAESTISYLLARSSFES</sequence>
<evidence type="ECO:0000313" key="1">
    <source>
        <dbReference type="EMBL" id="OGM27406.1"/>
    </source>
</evidence>
<dbReference type="Gene3D" id="1.50.10.20">
    <property type="match status" value="1"/>
</dbReference>
<comment type="caution">
    <text evidence="1">The sequence shown here is derived from an EMBL/GenBank/DDBJ whole genome shotgun (WGS) entry which is preliminary data.</text>
</comment>
<dbReference type="AlphaFoldDB" id="A0A1F7YJ84"/>
<protein>
    <submittedName>
        <fullName evidence="1">Uncharacterized protein</fullName>
    </submittedName>
</protein>
<gene>
    <name evidence="1" type="ORF">A2628_01220</name>
</gene>